<evidence type="ECO:0000313" key="4">
    <source>
        <dbReference type="WBParaSite" id="TCNE_0000466901-mRNA-1"/>
    </source>
</evidence>
<reference evidence="2 3" key="2">
    <citation type="submission" date="2018-11" db="EMBL/GenBank/DDBJ databases">
        <authorList>
            <consortium name="Pathogen Informatics"/>
        </authorList>
    </citation>
    <scope>NUCLEOTIDE SEQUENCE [LARGE SCALE GENOMIC DNA]</scope>
</reference>
<dbReference type="InterPro" id="IPR012341">
    <property type="entry name" value="6hp_glycosidase-like_sf"/>
</dbReference>
<dbReference type="WBParaSite" id="TCNE_0000466901-mRNA-1">
    <property type="protein sequence ID" value="TCNE_0000466901-mRNA-1"/>
    <property type="gene ID" value="TCNE_0000466901"/>
</dbReference>
<dbReference type="EMBL" id="UYWY01008535">
    <property type="protein sequence ID" value="VDM31528.1"/>
    <property type="molecule type" value="Genomic_DNA"/>
</dbReference>
<dbReference type="Gene3D" id="1.50.10.10">
    <property type="match status" value="1"/>
</dbReference>
<dbReference type="AlphaFoldDB" id="A0A183U849"/>
<dbReference type="SUPFAM" id="SSF48225">
    <property type="entry name" value="Seven-hairpin glycosidases"/>
    <property type="match status" value="1"/>
</dbReference>
<dbReference type="GO" id="GO:0016020">
    <property type="term" value="C:membrane"/>
    <property type="evidence" value="ECO:0007669"/>
    <property type="project" value="InterPro"/>
</dbReference>
<sequence length="85" mass="9257">MDTWGGFSLSLIDSLDTLLIMGNETEFIRAASIVVNSTKVGIELITSFVEDDRRSKSGGVAEWVVVLIVGGEPRFEFGSRLYSAV</sequence>
<dbReference type="Pfam" id="PF01532">
    <property type="entry name" value="Glyco_hydro_47"/>
    <property type="match status" value="1"/>
</dbReference>
<evidence type="ECO:0000256" key="1">
    <source>
        <dbReference type="ARBA" id="ARBA00007658"/>
    </source>
</evidence>
<dbReference type="GO" id="GO:0005975">
    <property type="term" value="P:carbohydrate metabolic process"/>
    <property type="evidence" value="ECO:0007669"/>
    <property type="project" value="InterPro"/>
</dbReference>
<accession>A0A183U849</accession>
<gene>
    <name evidence="2" type="ORF">TCNE_LOCUS4669</name>
</gene>
<dbReference type="GO" id="GO:0005509">
    <property type="term" value="F:calcium ion binding"/>
    <property type="evidence" value="ECO:0007669"/>
    <property type="project" value="InterPro"/>
</dbReference>
<reference evidence="4" key="1">
    <citation type="submission" date="2016-06" db="UniProtKB">
        <authorList>
            <consortium name="WormBaseParasite"/>
        </authorList>
    </citation>
    <scope>IDENTIFICATION</scope>
</reference>
<organism evidence="3 4">
    <name type="scientific">Toxocara canis</name>
    <name type="common">Canine roundworm</name>
    <dbReference type="NCBI Taxonomy" id="6265"/>
    <lineage>
        <taxon>Eukaryota</taxon>
        <taxon>Metazoa</taxon>
        <taxon>Ecdysozoa</taxon>
        <taxon>Nematoda</taxon>
        <taxon>Chromadorea</taxon>
        <taxon>Rhabditida</taxon>
        <taxon>Spirurina</taxon>
        <taxon>Ascaridomorpha</taxon>
        <taxon>Ascaridoidea</taxon>
        <taxon>Toxocaridae</taxon>
        <taxon>Toxocara</taxon>
    </lineage>
</organism>
<dbReference type="InterPro" id="IPR001382">
    <property type="entry name" value="Glyco_hydro_47"/>
</dbReference>
<dbReference type="Proteomes" id="UP000050794">
    <property type="component" value="Unassembled WGS sequence"/>
</dbReference>
<evidence type="ECO:0000313" key="3">
    <source>
        <dbReference type="Proteomes" id="UP000050794"/>
    </source>
</evidence>
<proteinExistence type="inferred from homology"/>
<dbReference type="InterPro" id="IPR036026">
    <property type="entry name" value="Seven-hairpin_glycosidases"/>
</dbReference>
<comment type="similarity">
    <text evidence="1">Belongs to the glycosyl hydrolase 47 family.</text>
</comment>
<keyword evidence="3" id="KW-1185">Reference proteome</keyword>
<dbReference type="GO" id="GO:0004571">
    <property type="term" value="F:mannosyl-oligosaccharide 1,2-alpha-mannosidase activity"/>
    <property type="evidence" value="ECO:0007669"/>
    <property type="project" value="InterPro"/>
</dbReference>
<evidence type="ECO:0000313" key="2">
    <source>
        <dbReference type="EMBL" id="VDM31528.1"/>
    </source>
</evidence>
<name>A0A183U849_TOXCA</name>
<protein>
    <submittedName>
        <fullName evidence="4">Alpha-1,2-Mannosidase</fullName>
    </submittedName>
</protein>